<evidence type="ECO:0000256" key="3">
    <source>
        <dbReference type="ARBA" id="ARBA00023163"/>
    </source>
</evidence>
<keyword evidence="2" id="KW-0238">DNA-binding</keyword>
<reference evidence="5 6" key="1">
    <citation type="submission" date="2020-10" db="EMBL/GenBank/DDBJ databases">
        <authorList>
            <person name="Peeters C."/>
        </authorList>
    </citation>
    <scope>NUCLEOTIDE SEQUENCE [LARGE SCALE GENOMIC DNA]</scope>
    <source>
        <strain evidence="5 6">LMG 27952</strain>
    </source>
</reference>
<feature type="domain" description="HTH araC/xylS-type" evidence="4">
    <location>
        <begin position="233"/>
        <end position="331"/>
    </location>
</feature>
<dbReference type="SMART" id="SM00342">
    <property type="entry name" value="HTH_ARAC"/>
    <property type="match status" value="1"/>
</dbReference>
<dbReference type="PANTHER" id="PTHR46796:SF6">
    <property type="entry name" value="ARAC SUBFAMILY"/>
    <property type="match status" value="1"/>
</dbReference>
<dbReference type="RefSeq" id="WP_201700914.1">
    <property type="nucleotide sequence ID" value="NZ_CAJHCQ010000037.1"/>
</dbReference>
<gene>
    <name evidence="5" type="primary">nphR</name>
    <name evidence="5" type="ORF">LMG27952_07495</name>
</gene>
<dbReference type="Gene3D" id="1.10.10.60">
    <property type="entry name" value="Homeodomain-like"/>
    <property type="match status" value="1"/>
</dbReference>
<dbReference type="Pfam" id="PF14525">
    <property type="entry name" value="AraC_binding_2"/>
    <property type="match status" value="1"/>
</dbReference>
<dbReference type="PROSITE" id="PS01124">
    <property type="entry name" value="HTH_ARAC_FAMILY_2"/>
    <property type="match status" value="1"/>
</dbReference>
<dbReference type="InterPro" id="IPR018062">
    <property type="entry name" value="HTH_AraC-typ_CS"/>
</dbReference>
<evidence type="ECO:0000313" key="6">
    <source>
        <dbReference type="Proteomes" id="UP000656319"/>
    </source>
</evidence>
<dbReference type="EMBL" id="CAJHCQ010000037">
    <property type="protein sequence ID" value="CAD6561556.1"/>
    <property type="molecule type" value="Genomic_DNA"/>
</dbReference>
<organism evidence="5 6">
    <name type="scientific">Paraburkholderia hiiakae</name>
    <dbReference type="NCBI Taxonomy" id="1081782"/>
    <lineage>
        <taxon>Bacteria</taxon>
        <taxon>Pseudomonadati</taxon>
        <taxon>Pseudomonadota</taxon>
        <taxon>Betaproteobacteria</taxon>
        <taxon>Burkholderiales</taxon>
        <taxon>Burkholderiaceae</taxon>
        <taxon>Paraburkholderia</taxon>
    </lineage>
</organism>
<dbReference type="Proteomes" id="UP000656319">
    <property type="component" value="Unassembled WGS sequence"/>
</dbReference>
<evidence type="ECO:0000259" key="4">
    <source>
        <dbReference type="PROSITE" id="PS01124"/>
    </source>
</evidence>
<evidence type="ECO:0000256" key="1">
    <source>
        <dbReference type="ARBA" id="ARBA00023015"/>
    </source>
</evidence>
<dbReference type="SUPFAM" id="SSF46689">
    <property type="entry name" value="Homeodomain-like"/>
    <property type="match status" value="1"/>
</dbReference>
<comment type="caution">
    <text evidence="5">The sequence shown here is derived from an EMBL/GenBank/DDBJ whole genome shotgun (WGS) entry which is preliminary data.</text>
</comment>
<name>A0ABM8PB55_9BURK</name>
<accession>A0ABM8PB55</accession>
<dbReference type="PRINTS" id="PR00032">
    <property type="entry name" value="HTHARAC"/>
</dbReference>
<dbReference type="PANTHER" id="PTHR46796">
    <property type="entry name" value="HTH-TYPE TRANSCRIPTIONAL ACTIVATOR RHAS-RELATED"/>
    <property type="match status" value="1"/>
</dbReference>
<proteinExistence type="predicted"/>
<keyword evidence="3" id="KW-0804">Transcription</keyword>
<dbReference type="InterPro" id="IPR050204">
    <property type="entry name" value="AraC_XylS_family_regulators"/>
</dbReference>
<evidence type="ECO:0000313" key="5">
    <source>
        <dbReference type="EMBL" id="CAD6561556.1"/>
    </source>
</evidence>
<sequence length="336" mass="37067">MPPHANRASAEPSPTSEVAYSHFDVKSFAPDRQFLAWRERVGHVIDVLPSRADVARPFRAEIERYGIGDLSFTDCRSETMVLERSLARISTDNARSFYFHVFVEGDADCVSVRSSARSGSSGAATLLALDLGQPVRMRRNTCRVLSFFVPGAVAAQVFPDPEALHGRMMRNETPLTRLIVDHATALSREIPFMDAGAANDAIRTGADLLVAAFGQQAGLIGNARSAARAAMFGQARRYIQANLHEADLSPESVVQALQAARPSVYRLFQHEGGLRTYIRHLRLKQAADEIAHHRHRTLTEIAYGLGFASPSDFTRAFRRAYGISPRDFREISATKA</sequence>
<dbReference type="PROSITE" id="PS00041">
    <property type="entry name" value="HTH_ARAC_FAMILY_1"/>
    <property type="match status" value="1"/>
</dbReference>
<dbReference type="InterPro" id="IPR018060">
    <property type="entry name" value="HTH_AraC"/>
</dbReference>
<dbReference type="Pfam" id="PF12833">
    <property type="entry name" value="HTH_18"/>
    <property type="match status" value="1"/>
</dbReference>
<keyword evidence="1" id="KW-0805">Transcription regulation</keyword>
<dbReference type="InterPro" id="IPR020449">
    <property type="entry name" value="Tscrpt_reg_AraC-type_HTH"/>
</dbReference>
<dbReference type="InterPro" id="IPR035418">
    <property type="entry name" value="AraC-bd_2"/>
</dbReference>
<dbReference type="InterPro" id="IPR009057">
    <property type="entry name" value="Homeodomain-like_sf"/>
</dbReference>
<protein>
    <submittedName>
        <fullName evidence="5">Transcriptional activator NphR</fullName>
    </submittedName>
</protein>
<keyword evidence="6" id="KW-1185">Reference proteome</keyword>
<evidence type="ECO:0000256" key="2">
    <source>
        <dbReference type="ARBA" id="ARBA00023125"/>
    </source>
</evidence>